<dbReference type="InterPro" id="IPR011051">
    <property type="entry name" value="RmlC_Cupin_sf"/>
</dbReference>
<dbReference type="EMBL" id="JAAHBT010000270">
    <property type="protein sequence ID" value="NES11555.1"/>
    <property type="molecule type" value="Genomic_DNA"/>
</dbReference>
<proteinExistence type="predicted"/>
<dbReference type="Gene3D" id="2.60.120.10">
    <property type="entry name" value="Jelly Rolls"/>
    <property type="match status" value="1"/>
</dbReference>
<comment type="caution">
    <text evidence="2">The sequence shown here is derived from an EMBL/GenBank/DDBJ whole genome shotgun (WGS) entry which is preliminary data.</text>
</comment>
<evidence type="ECO:0000259" key="1">
    <source>
        <dbReference type="Pfam" id="PF12973"/>
    </source>
</evidence>
<dbReference type="InterPro" id="IPR025979">
    <property type="entry name" value="ChrR-like_cupin_dom"/>
</dbReference>
<dbReference type="InterPro" id="IPR014710">
    <property type="entry name" value="RmlC-like_jellyroll"/>
</dbReference>
<feature type="domain" description="ChrR-like cupin" evidence="1">
    <location>
        <begin position="9"/>
        <end position="111"/>
    </location>
</feature>
<dbReference type="RefSeq" id="WP_163939259.1">
    <property type="nucleotide sequence ID" value="NZ_BMQU01000003.1"/>
</dbReference>
<organism evidence="2 3">
    <name type="scientific">Pseudomonas laurentiana</name>
    <dbReference type="NCBI Taxonomy" id="2364649"/>
    <lineage>
        <taxon>Bacteria</taxon>
        <taxon>Pseudomonadati</taxon>
        <taxon>Pseudomonadota</taxon>
        <taxon>Gammaproteobacteria</taxon>
        <taxon>Pseudomonadales</taxon>
        <taxon>Pseudomonadaceae</taxon>
        <taxon>Pseudomonas</taxon>
    </lineage>
</organism>
<reference evidence="2 3" key="1">
    <citation type="submission" date="2020-02" db="EMBL/GenBank/DDBJ databases">
        <title>Broccoli isolated Pseudomonas sp.</title>
        <authorList>
            <person name="Fujikawa T."/>
            <person name="Sawada H."/>
        </authorList>
    </citation>
    <scope>NUCLEOTIDE SEQUENCE [LARGE SCALE GENOMIC DNA]</scope>
    <source>
        <strain evidence="2 3">JCM 32154</strain>
    </source>
</reference>
<sequence length="226" mass="24978">MEINADFDQRILMHAAQMPWVDSPMPGVQRRMLDRVGDEVARATSIVRYAPNSQFSPHTHDGGEEFIVLEGVFQDEHGDYPAGTYVRNPPTSRHTPGSASGCIIFVKLWQFDPADRKHSVIDMNQAALMPDTLRPGVGVMPLFQDEHETVRLEVWVPGTRIEMACPDGAELLVLAGEVRIDGNLLTAMSWMRLPKGDHLKAIAGSDGASVWVKSGHLRHIATPHSV</sequence>
<dbReference type="Pfam" id="PF12973">
    <property type="entry name" value="Cupin_7"/>
    <property type="match status" value="1"/>
</dbReference>
<protein>
    <submittedName>
        <fullName evidence="2">Cupin</fullName>
    </submittedName>
</protein>
<name>A0A6I5RUY4_9PSED</name>
<gene>
    <name evidence="2" type="ORF">G3O07_20260</name>
</gene>
<dbReference type="AlphaFoldDB" id="A0A6I5RUY4"/>
<dbReference type="CDD" id="cd20303">
    <property type="entry name" value="cupin_ChrR_1"/>
    <property type="match status" value="1"/>
</dbReference>
<dbReference type="Proteomes" id="UP000471751">
    <property type="component" value="Unassembled WGS sequence"/>
</dbReference>
<accession>A0A6I5RUY4</accession>
<keyword evidence="3" id="KW-1185">Reference proteome</keyword>
<evidence type="ECO:0000313" key="2">
    <source>
        <dbReference type="EMBL" id="NES11555.1"/>
    </source>
</evidence>
<dbReference type="SUPFAM" id="SSF51182">
    <property type="entry name" value="RmlC-like cupins"/>
    <property type="match status" value="2"/>
</dbReference>
<evidence type="ECO:0000313" key="3">
    <source>
        <dbReference type="Proteomes" id="UP000471751"/>
    </source>
</evidence>